<organism evidence="3 4">
    <name type="scientific">Lentzea aerocolonigenes</name>
    <name type="common">Lechevalieria aerocolonigenes</name>
    <name type="synonym">Saccharothrix aerocolonigenes</name>
    <dbReference type="NCBI Taxonomy" id="68170"/>
    <lineage>
        <taxon>Bacteria</taxon>
        <taxon>Bacillati</taxon>
        <taxon>Actinomycetota</taxon>
        <taxon>Actinomycetes</taxon>
        <taxon>Pseudonocardiales</taxon>
        <taxon>Pseudonocardiaceae</taxon>
        <taxon>Lentzea</taxon>
    </lineage>
</organism>
<dbReference type="PATRIC" id="fig|68170.10.peg.1417"/>
<feature type="transmembrane region" description="Helical" evidence="2">
    <location>
        <begin position="46"/>
        <end position="63"/>
    </location>
</feature>
<feature type="region of interest" description="Disordered" evidence="1">
    <location>
        <begin position="374"/>
        <end position="396"/>
    </location>
</feature>
<evidence type="ECO:0000256" key="1">
    <source>
        <dbReference type="SAM" id="MobiDB-lite"/>
    </source>
</evidence>
<proteinExistence type="predicted"/>
<comment type="caution">
    <text evidence="3">The sequence shown here is derived from an EMBL/GenBank/DDBJ whole genome shotgun (WGS) entry which is preliminary data.</text>
</comment>
<accession>A0A0F0H5M0</accession>
<evidence type="ECO:0000313" key="4">
    <source>
        <dbReference type="Proteomes" id="UP000033393"/>
    </source>
</evidence>
<dbReference type="EMBL" id="JYJG01000064">
    <property type="protein sequence ID" value="KJK50161.1"/>
    <property type="molecule type" value="Genomic_DNA"/>
</dbReference>
<dbReference type="Proteomes" id="UP000033393">
    <property type="component" value="Unassembled WGS sequence"/>
</dbReference>
<name>A0A0F0H5M0_LENAE</name>
<dbReference type="OrthoDB" id="3666882at2"/>
<protein>
    <submittedName>
        <fullName evidence="3">Uncharacterized protein</fullName>
    </submittedName>
</protein>
<feature type="transmembrane region" description="Helical" evidence="2">
    <location>
        <begin position="337"/>
        <end position="357"/>
    </location>
</feature>
<reference evidence="3 4" key="1">
    <citation type="submission" date="2015-02" db="EMBL/GenBank/DDBJ databases">
        <authorList>
            <person name="Ju K.-S."/>
            <person name="Doroghazi J.R."/>
            <person name="Metcalf W."/>
        </authorList>
    </citation>
    <scope>NUCLEOTIDE SEQUENCE [LARGE SCALE GENOMIC DNA]</scope>
    <source>
        <strain evidence="3 4">NRRL B-16140</strain>
    </source>
</reference>
<evidence type="ECO:0000313" key="3">
    <source>
        <dbReference type="EMBL" id="KJK50161.1"/>
    </source>
</evidence>
<dbReference type="RefSeq" id="WP_045311456.1">
    <property type="nucleotide sequence ID" value="NZ_JYJG01000064.1"/>
</dbReference>
<sequence>MTESFARRAAGLLLIALTAALALIVAARLAAWAAAASAQPLGIGELAVGGVAFWAVTISGLWWHRRRMPMWRVWARWAAFPGVFIALVESVQLAVGHGKPLALAVAIGLAVVCWTLGEAVLLVTTRPVTAGLLASNLEIPFATRRLKARLCVRDDRLVLDSLVSRLKRSRDVIAVPWTTLRSIELIDVDQEMVCQVVVFTGLPQGTTREFDVTPGPALHVVGTARELLVPVTEEVGRAVLRAVEIRSAGVEIEEKALADDRWWRRSGVRKTDALSVAEGRSGAHHRTDYRPYKMALVGAFLLMPLVVLAGTVLSLAAGSAKWQKQFLVFGGTINPGWIATLGVASVGFLFLLHRFVIKPFFRFMEGQNFIEAFPEPPGPPKNTGTVPGSGKKRKKR</sequence>
<dbReference type="AlphaFoldDB" id="A0A0F0H5M0"/>
<gene>
    <name evidence="3" type="ORF">UK23_11625</name>
</gene>
<keyword evidence="2" id="KW-1133">Transmembrane helix</keyword>
<keyword evidence="2" id="KW-0472">Membrane</keyword>
<evidence type="ECO:0000256" key="2">
    <source>
        <dbReference type="SAM" id="Phobius"/>
    </source>
</evidence>
<keyword evidence="2" id="KW-0812">Transmembrane</keyword>
<feature type="transmembrane region" description="Helical" evidence="2">
    <location>
        <begin position="101"/>
        <end position="123"/>
    </location>
</feature>
<feature type="transmembrane region" description="Helical" evidence="2">
    <location>
        <begin position="294"/>
        <end position="317"/>
    </location>
</feature>
<keyword evidence="4" id="KW-1185">Reference proteome</keyword>
<feature type="transmembrane region" description="Helical" evidence="2">
    <location>
        <begin position="75"/>
        <end position="95"/>
    </location>
</feature>